<reference evidence="2 3" key="1">
    <citation type="journal article" date="2019" name="Int. J. Syst. Evol. Microbiol.">
        <title>The Global Catalogue of Microorganisms (GCM) 10K type strain sequencing project: providing services to taxonomists for standard genome sequencing and annotation.</title>
        <authorList>
            <consortium name="The Broad Institute Genomics Platform"/>
            <consortium name="The Broad Institute Genome Sequencing Center for Infectious Disease"/>
            <person name="Wu L."/>
            <person name="Ma J."/>
        </authorList>
    </citation>
    <scope>NUCLEOTIDE SEQUENCE [LARGE SCALE GENOMIC DNA]</scope>
    <source>
        <strain evidence="2 3">JCM 11117</strain>
    </source>
</reference>
<gene>
    <name evidence="2" type="ORF">GCM10009559_11360</name>
</gene>
<proteinExistence type="predicted"/>
<sequence length="128" mass="14012">MSADRSDATTGPMVPEQRGVRDAARAEVLARHGRLTKAGRPIFCRPSRAEAEGRALPRPGSDGKVIYSTREDAEAAARELEALGARPLRSYLCARSRGGHYHLTTDAPRTAHLPLHLRIPQQRRPLSA</sequence>
<accession>A0ABN1PDS3</accession>
<protein>
    <submittedName>
        <fullName evidence="2">Uncharacterized protein</fullName>
    </submittedName>
</protein>
<keyword evidence="3" id="KW-1185">Reference proteome</keyword>
<dbReference type="RefSeq" id="WP_343939658.1">
    <property type="nucleotide sequence ID" value="NZ_BAAAHP010000032.1"/>
</dbReference>
<evidence type="ECO:0000313" key="2">
    <source>
        <dbReference type="EMBL" id="GAA0926323.1"/>
    </source>
</evidence>
<comment type="caution">
    <text evidence="2">The sequence shown here is derived from an EMBL/GenBank/DDBJ whole genome shotgun (WGS) entry which is preliminary data.</text>
</comment>
<evidence type="ECO:0000313" key="3">
    <source>
        <dbReference type="Proteomes" id="UP001499967"/>
    </source>
</evidence>
<name>A0ABN1PDS3_9PSEU</name>
<evidence type="ECO:0000256" key="1">
    <source>
        <dbReference type="SAM" id="MobiDB-lite"/>
    </source>
</evidence>
<dbReference type="Proteomes" id="UP001499967">
    <property type="component" value="Unassembled WGS sequence"/>
</dbReference>
<feature type="region of interest" description="Disordered" evidence="1">
    <location>
        <begin position="1"/>
        <end position="22"/>
    </location>
</feature>
<organism evidence="2 3">
    <name type="scientific">Pseudonocardia zijingensis</name>
    <dbReference type="NCBI Taxonomy" id="153376"/>
    <lineage>
        <taxon>Bacteria</taxon>
        <taxon>Bacillati</taxon>
        <taxon>Actinomycetota</taxon>
        <taxon>Actinomycetes</taxon>
        <taxon>Pseudonocardiales</taxon>
        <taxon>Pseudonocardiaceae</taxon>
        <taxon>Pseudonocardia</taxon>
    </lineage>
</organism>
<dbReference type="EMBL" id="BAAAHP010000032">
    <property type="protein sequence ID" value="GAA0926323.1"/>
    <property type="molecule type" value="Genomic_DNA"/>
</dbReference>